<gene>
    <name evidence="6" type="ORF">B1A_12356</name>
</gene>
<dbReference type="Pfam" id="PF00348">
    <property type="entry name" value="polyprenyl_synt"/>
    <property type="match status" value="1"/>
</dbReference>
<evidence type="ECO:0000256" key="1">
    <source>
        <dbReference type="ARBA" id="ARBA00001946"/>
    </source>
</evidence>
<protein>
    <submittedName>
        <fullName evidence="6">Polyprenyl synthetase</fullName>
        <ecNumber evidence="6">2.5.1.-</ecNumber>
    </submittedName>
</protein>
<reference evidence="6" key="1">
    <citation type="submission" date="2013-08" db="EMBL/GenBank/DDBJ databases">
        <authorList>
            <person name="Mendez C."/>
            <person name="Richter M."/>
            <person name="Ferrer M."/>
            <person name="Sanchez J."/>
        </authorList>
    </citation>
    <scope>NUCLEOTIDE SEQUENCE</scope>
</reference>
<keyword evidence="2 6" id="KW-0808">Transferase</keyword>
<dbReference type="PANTHER" id="PTHR43281:SF1">
    <property type="entry name" value="FARNESYL DIPHOSPHATE SYNTHASE"/>
    <property type="match status" value="1"/>
</dbReference>
<keyword evidence="4" id="KW-0460">Magnesium</keyword>
<dbReference type="GO" id="GO:0008299">
    <property type="term" value="P:isoprenoid biosynthetic process"/>
    <property type="evidence" value="ECO:0007669"/>
    <property type="project" value="UniProtKB-KW"/>
</dbReference>
<proteinExistence type="predicted"/>
<accession>T1A927</accession>
<dbReference type="InterPro" id="IPR008949">
    <property type="entry name" value="Isoprenoid_synthase_dom_sf"/>
</dbReference>
<dbReference type="PANTHER" id="PTHR43281">
    <property type="entry name" value="FARNESYL DIPHOSPHATE SYNTHASE"/>
    <property type="match status" value="1"/>
</dbReference>
<evidence type="ECO:0000256" key="5">
    <source>
        <dbReference type="ARBA" id="ARBA00023229"/>
    </source>
</evidence>
<dbReference type="EC" id="2.5.1.-" evidence="6"/>
<dbReference type="Gene3D" id="1.10.600.10">
    <property type="entry name" value="Farnesyl Diphosphate Synthase"/>
    <property type="match status" value="1"/>
</dbReference>
<dbReference type="EMBL" id="AUZX01008967">
    <property type="protein sequence ID" value="EQD53522.1"/>
    <property type="molecule type" value="Genomic_DNA"/>
</dbReference>
<evidence type="ECO:0000313" key="6">
    <source>
        <dbReference type="EMBL" id="EQD53522.1"/>
    </source>
</evidence>
<evidence type="ECO:0000256" key="3">
    <source>
        <dbReference type="ARBA" id="ARBA00022723"/>
    </source>
</evidence>
<name>T1A927_9ZZZZ</name>
<dbReference type="InterPro" id="IPR033749">
    <property type="entry name" value="Polyprenyl_synt_CS"/>
</dbReference>
<organism evidence="6">
    <name type="scientific">mine drainage metagenome</name>
    <dbReference type="NCBI Taxonomy" id="410659"/>
    <lineage>
        <taxon>unclassified sequences</taxon>
        <taxon>metagenomes</taxon>
        <taxon>ecological metagenomes</taxon>
    </lineage>
</organism>
<dbReference type="AlphaFoldDB" id="T1A927"/>
<feature type="non-terminal residue" evidence="6">
    <location>
        <position position="145"/>
    </location>
</feature>
<dbReference type="PROSITE" id="PS00723">
    <property type="entry name" value="POLYPRENYL_SYNTHASE_1"/>
    <property type="match status" value="1"/>
</dbReference>
<keyword evidence="5" id="KW-0414">Isoprene biosynthesis</keyword>
<keyword evidence="3" id="KW-0479">Metal-binding</keyword>
<sequence>KRLIGQIADYTIQGGKRIRPILVVCGHNLFRKPDPEVYKAAISLELTQSFFLIHDDIMDQSNLRRGMPSLHKVLERDFAEMRESRRMGENIAIVAGDIAMTYAYESLNETNFDDRIKNKAMKELISITKITGYGEGIDMLTTAGV</sequence>
<comment type="cofactor">
    <cofactor evidence="1">
        <name>Mg(2+)</name>
        <dbReference type="ChEBI" id="CHEBI:18420"/>
    </cofactor>
</comment>
<dbReference type="GO" id="GO:0046872">
    <property type="term" value="F:metal ion binding"/>
    <property type="evidence" value="ECO:0007669"/>
    <property type="project" value="UniProtKB-KW"/>
</dbReference>
<comment type="caution">
    <text evidence="6">The sequence shown here is derived from an EMBL/GenBank/DDBJ whole genome shotgun (WGS) entry which is preliminary data.</text>
</comment>
<evidence type="ECO:0000256" key="4">
    <source>
        <dbReference type="ARBA" id="ARBA00022842"/>
    </source>
</evidence>
<feature type="non-terminal residue" evidence="6">
    <location>
        <position position="1"/>
    </location>
</feature>
<dbReference type="GO" id="GO:0004659">
    <property type="term" value="F:prenyltransferase activity"/>
    <property type="evidence" value="ECO:0007669"/>
    <property type="project" value="InterPro"/>
</dbReference>
<dbReference type="InterPro" id="IPR000092">
    <property type="entry name" value="Polyprenyl_synt"/>
</dbReference>
<evidence type="ECO:0000256" key="2">
    <source>
        <dbReference type="ARBA" id="ARBA00022679"/>
    </source>
</evidence>
<dbReference type="SUPFAM" id="SSF48576">
    <property type="entry name" value="Terpenoid synthases"/>
    <property type="match status" value="1"/>
</dbReference>
<reference evidence="6" key="2">
    <citation type="journal article" date="2014" name="ISME J.">
        <title>Microbial stratification in low pH oxic and suboxic macroscopic growths along an acid mine drainage.</title>
        <authorList>
            <person name="Mendez-Garcia C."/>
            <person name="Mesa V."/>
            <person name="Sprenger R.R."/>
            <person name="Richter M."/>
            <person name="Diez M.S."/>
            <person name="Solano J."/>
            <person name="Bargiela R."/>
            <person name="Golyshina O.V."/>
            <person name="Manteca A."/>
            <person name="Ramos J.L."/>
            <person name="Gallego J.R."/>
            <person name="Llorente I."/>
            <person name="Martins Dos Santos V.A."/>
            <person name="Jensen O.N."/>
            <person name="Pelaez A.I."/>
            <person name="Sanchez J."/>
            <person name="Ferrer M."/>
        </authorList>
    </citation>
    <scope>NUCLEOTIDE SEQUENCE</scope>
</reference>